<keyword evidence="1" id="KW-0479">Metal-binding</keyword>
<dbReference type="Pfam" id="PF00569">
    <property type="entry name" value="ZZ"/>
    <property type="match status" value="1"/>
</dbReference>
<sequence length="290" mass="32104">MAAHLAPAEVVRQMLQECQDSVDCISLEDLSSLGPEELVFLELPEPRKERRRYRCLARASIKQYAAASVQRLGLIDESGATGRIVVPTYLPGVDLEDRDLEFILRALERPASQGDPALLLHVASVSEAPARRILGAHETAVHVYELAEAQWERQLWAIFDEAVAPANTQCPAGHPLRAQQLSQDAMLSSTVICDRCERLLVGGGRHRCIRNCDFDLCEACFTRSSMADGKLLDRVARLKQDLETFWQEHRDFQLPPSPPLSSASSAAAGVRQLSTSVTKWNGFSLDAEDD</sequence>
<dbReference type="InterPro" id="IPR000433">
    <property type="entry name" value="Znf_ZZ"/>
</dbReference>
<evidence type="ECO:0000259" key="4">
    <source>
        <dbReference type="Pfam" id="PF00569"/>
    </source>
</evidence>
<comment type="caution">
    <text evidence="5">The sequence shown here is derived from an EMBL/GenBank/DDBJ whole genome shotgun (WGS) entry which is preliminary data.</text>
</comment>
<organism evidence="5 6">
    <name type="scientific">Polarella glacialis</name>
    <name type="common">Dinoflagellate</name>
    <dbReference type="NCBI Taxonomy" id="89957"/>
    <lineage>
        <taxon>Eukaryota</taxon>
        <taxon>Sar</taxon>
        <taxon>Alveolata</taxon>
        <taxon>Dinophyceae</taxon>
        <taxon>Suessiales</taxon>
        <taxon>Suessiaceae</taxon>
        <taxon>Polarella</taxon>
    </lineage>
</organism>
<feature type="non-terminal residue" evidence="5">
    <location>
        <position position="290"/>
    </location>
</feature>
<dbReference type="Proteomes" id="UP000626109">
    <property type="component" value="Unassembled WGS sequence"/>
</dbReference>
<name>A0A813IKU0_POLGL</name>
<evidence type="ECO:0000256" key="2">
    <source>
        <dbReference type="ARBA" id="ARBA00022771"/>
    </source>
</evidence>
<gene>
    <name evidence="5" type="ORF">PGLA2088_LOCUS8645</name>
</gene>
<accession>A0A813IKU0</accession>
<evidence type="ECO:0000256" key="1">
    <source>
        <dbReference type="ARBA" id="ARBA00022723"/>
    </source>
</evidence>
<keyword evidence="2" id="KW-0863">Zinc-finger</keyword>
<dbReference type="AlphaFoldDB" id="A0A813IKU0"/>
<evidence type="ECO:0000313" key="6">
    <source>
        <dbReference type="Proteomes" id="UP000626109"/>
    </source>
</evidence>
<protein>
    <recommendedName>
        <fullName evidence="4">ZZ-type domain-containing protein</fullName>
    </recommendedName>
</protein>
<dbReference type="SUPFAM" id="SSF57850">
    <property type="entry name" value="RING/U-box"/>
    <property type="match status" value="1"/>
</dbReference>
<proteinExistence type="predicted"/>
<evidence type="ECO:0000313" key="5">
    <source>
        <dbReference type="EMBL" id="CAE8650859.1"/>
    </source>
</evidence>
<dbReference type="GO" id="GO:0008270">
    <property type="term" value="F:zinc ion binding"/>
    <property type="evidence" value="ECO:0007669"/>
    <property type="project" value="UniProtKB-KW"/>
</dbReference>
<reference evidence="5" key="1">
    <citation type="submission" date="2021-02" db="EMBL/GenBank/DDBJ databases">
        <authorList>
            <person name="Dougan E. K."/>
            <person name="Rhodes N."/>
            <person name="Thang M."/>
            <person name="Chan C."/>
        </authorList>
    </citation>
    <scope>NUCLEOTIDE SEQUENCE</scope>
</reference>
<dbReference type="InterPro" id="IPR043145">
    <property type="entry name" value="Znf_ZZ_sf"/>
</dbReference>
<dbReference type="Gene3D" id="3.30.60.90">
    <property type="match status" value="1"/>
</dbReference>
<feature type="domain" description="ZZ-type" evidence="4">
    <location>
        <begin position="190"/>
        <end position="225"/>
    </location>
</feature>
<evidence type="ECO:0000256" key="3">
    <source>
        <dbReference type="ARBA" id="ARBA00022833"/>
    </source>
</evidence>
<keyword evidence="3" id="KW-0862">Zinc</keyword>
<dbReference type="EMBL" id="CAJNNW010009295">
    <property type="protein sequence ID" value="CAE8650859.1"/>
    <property type="molecule type" value="Genomic_DNA"/>
</dbReference>